<organism evidence="5 6">
    <name type="scientific">Pseudogymnoascus destructans (strain ATCC MYA-4855 / 20631-21)</name>
    <name type="common">Bat white-nose syndrome fungus</name>
    <name type="synonym">Geomyces destructans</name>
    <dbReference type="NCBI Taxonomy" id="658429"/>
    <lineage>
        <taxon>Eukaryota</taxon>
        <taxon>Fungi</taxon>
        <taxon>Dikarya</taxon>
        <taxon>Ascomycota</taxon>
        <taxon>Pezizomycotina</taxon>
        <taxon>Leotiomycetes</taxon>
        <taxon>Thelebolales</taxon>
        <taxon>Thelebolaceae</taxon>
        <taxon>Pseudogymnoascus</taxon>
    </lineage>
</organism>
<proteinExistence type="inferred from homology"/>
<feature type="chain" id="PRO_5003989380" description="Pre-rRNA-processing protein TSR2" evidence="4">
    <location>
        <begin position="31"/>
        <end position="178"/>
    </location>
</feature>
<protein>
    <recommendedName>
        <fullName evidence="7">Pre-rRNA-processing protein TSR2</fullName>
    </recommendedName>
</protein>
<dbReference type="InParanoid" id="L8GAM5"/>
<dbReference type="InterPro" id="IPR019398">
    <property type="entry name" value="Pre-rRNA_process_TSR2"/>
</dbReference>
<keyword evidence="6" id="KW-1185">Reference proteome</keyword>
<keyword evidence="4" id="KW-0732">Signal</keyword>
<dbReference type="Pfam" id="PF10273">
    <property type="entry name" value="WGG"/>
    <property type="match status" value="1"/>
</dbReference>
<dbReference type="EMBL" id="GL573250">
    <property type="protein sequence ID" value="ELR10107.1"/>
    <property type="molecule type" value="Genomic_DNA"/>
</dbReference>
<evidence type="ECO:0000256" key="1">
    <source>
        <dbReference type="ARBA" id="ARBA00006524"/>
    </source>
</evidence>
<evidence type="ECO:0000256" key="2">
    <source>
        <dbReference type="ARBA" id="ARBA00022552"/>
    </source>
</evidence>
<dbReference type="STRING" id="658429.L8GAM5"/>
<dbReference type="Proteomes" id="UP000011064">
    <property type="component" value="Unassembled WGS sequence"/>
</dbReference>
<name>L8GAM5_PSED2</name>
<comment type="similarity">
    <text evidence="1">Belongs to the TSR2 family.</text>
</comment>
<keyword evidence="2" id="KW-0698">rRNA processing</keyword>
<feature type="compositionally biased region" description="Acidic residues" evidence="3">
    <location>
        <begin position="134"/>
        <end position="150"/>
    </location>
</feature>
<evidence type="ECO:0000313" key="5">
    <source>
        <dbReference type="EMBL" id="ELR10107.1"/>
    </source>
</evidence>
<dbReference type="GO" id="GO:0006364">
    <property type="term" value="P:rRNA processing"/>
    <property type="evidence" value="ECO:0007669"/>
    <property type="project" value="UniProtKB-KW"/>
</dbReference>
<feature type="region of interest" description="Disordered" evidence="3">
    <location>
        <begin position="127"/>
        <end position="178"/>
    </location>
</feature>
<reference evidence="6" key="1">
    <citation type="submission" date="2010-09" db="EMBL/GenBank/DDBJ databases">
        <title>The genome sequence of Geomyces destructans 20631-21.</title>
        <authorList>
            <consortium name="The Broad Institute Genome Sequencing Platform"/>
            <person name="Cuomo C.A."/>
            <person name="Blehert D.S."/>
            <person name="Lorch J.M."/>
            <person name="Young S.K."/>
            <person name="Zeng Q."/>
            <person name="Gargeya S."/>
            <person name="Fitzgerald M."/>
            <person name="Haas B."/>
            <person name="Abouelleil A."/>
            <person name="Alvarado L."/>
            <person name="Arachchi H.M."/>
            <person name="Berlin A."/>
            <person name="Brown A."/>
            <person name="Chapman S.B."/>
            <person name="Chen Z."/>
            <person name="Dunbar C."/>
            <person name="Freedman E."/>
            <person name="Gearin G."/>
            <person name="Gellesch M."/>
            <person name="Goldberg J."/>
            <person name="Griggs A."/>
            <person name="Gujja S."/>
            <person name="Heiman D."/>
            <person name="Howarth C."/>
            <person name="Larson L."/>
            <person name="Lui A."/>
            <person name="MacDonald P.J.P."/>
            <person name="Montmayeur A."/>
            <person name="Murphy C."/>
            <person name="Neiman D."/>
            <person name="Pearson M."/>
            <person name="Priest M."/>
            <person name="Roberts A."/>
            <person name="Saif S."/>
            <person name="Shea T."/>
            <person name="Shenoy N."/>
            <person name="Sisk P."/>
            <person name="Stolte C."/>
            <person name="Sykes S."/>
            <person name="Wortman J."/>
            <person name="Nusbaum C."/>
            <person name="Birren B."/>
        </authorList>
    </citation>
    <scope>NUCLEOTIDE SEQUENCE [LARGE SCALE GENOMIC DNA]</scope>
    <source>
        <strain evidence="6">ATCC MYA-4855 / 20631-21</strain>
    </source>
</reference>
<dbReference type="OrthoDB" id="263560at2759"/>
<feature type="signal peptide" evidence="4">
    <location>
        <begin position="1"/>
        <end position="30"/>
    </location>
</feature>
<evidence type="ECO:0000256" key="3">
    <source>
        <dbReference type="SAM" id="MobiDB-lite"/>
    </source>
</evidence>
<dbReference type="HOGENOM" id="CLU_074896_0_2_1"/>
<evidence type="ECO:0000313" key="6">
    <source>
        <dbReference type="Proteomes" id="UP000011064"/>
    </source>
</evidence>
<dbReference type="AlphaFoldDB" id="L8GAM5"/>
<dbReference type="PANTHER" id="PTHR21250">
    <property type="entry name" value="PRE-RRNA-PROCESSING PROTEIN TSR2 HOMOLOG"/>
    <property type="match status" value="1"/>
</dbReference>
<sequence>MASPTPEQKCAQLDLGISLSLALWPALTLAVQNNWGGPSSSDKRDWFGGAISEYVTSSTEVNEEDVEAMLVQVMLDEFEVAVDDGSAGDVADDIIRVRGECERGNFGGVEELRRRWEGGRGRAVVMQEVKGGEGEESESEGEEEDDDVEMGEPVAPRERAAPQIDEDGFETVVSRKKR</sequence>
<evidence type="ECO:0008006" key="7">
    <source>
        <dbReference type="Google" id="ProtNLM"/>
    </source>
</evidence>
<dbReference type="VEuPathDB" id="FungiDB:GMDG_04507"/>
<gene>
    <name evidence="5" type="ORF">GMDG_04507</name>
</gene>
<accession>L8GAM5</accession>
<dbReference type="FunCoup" id="L8GAM5">
    <property type="interactions" value="157"/>
</dbReference>
<evidence type="ECO:0000256" key="4">
    <source>
        <dbReference type="SAM" id="SignalP"/>
    </source>
</evidence>